<evidence type="ECO:0000313" key="1">
    <source>
        <dbReference type="EMBL" id="MPC08512.1"/>
    </source>
</evidence>
<proteinExistence type="predicted"/>
<name>A0A5B7CFV4_PORTR</name>
<dbReference type="Proteomes" id="UP000324222">
    <property type="component" value="Unassembled WGS sequence"/>
</dbReference>
<gene>
    <name evidence="1" type="ORF">E2C01_001099</name>
</gene>
<organism evidence="1 2">
    <name type="scientific">Portunus trituberculatus</name>
    <name type="common">Swimming crab</name>
    <name type="synonym">Neptunus trituberculatus</name>
    <dbReference type="NCBI Taxonomy" id="210409"/>
    <lineage>
        <taxon>Eukaryota</taxon>
        <taxon>Metazoa</taxon>
        <taxon>Ecdysozoa</taxon>
        <taxon>Arthropoda</taxon>
        <taxon>Crustacea</taxon>
        <taxon>Multicrustacea</taxon>
        <taxon>Malacostraca</taxon>
        <taxon>Eumalacostraca</taxon>
        <taxon>Eucarida</taxon>
        <taxon>Decapoda</taxon>
        <taxon>Pleocyemata</taxon>
        <taxon>Brachyura</taxon>
        <taxon>Eubrachyura</taxon>
        <taxon>Portunoidea</taxon>
        <taxon>Portunidae</taxon>
        <taxon>Portuninae</taxon>
        <taxon>Portunus</taxon>
    </lineage>
</organism>
<evidence type="ECO:0000313" key="2">
    <source>
        <dbReference type="Proteomes" id="UP000324222"/>
    </source>
</evidence>
<dbReference type="EMBL" id="VSRR010000033">
    <property type="protein sequence ID" value="MPC08512.1"/>
    <property type="molecule type" value="Genomic_DNA"/>
</dbReference>
<dbReference type="AlphaFoldDB" id="A0A5B7CFV4"/>
<accession>A0A5B7CFV4</accession>
<protein>
    <submittedName>
        <fullName evidence="1">Uncharacterized protein</fullName>
    </submittedName>
</protein>
<reference evidence="1 2" key="1">
    <citation type="submission" date="2019-05" db="EMBL/GenBank/DDBJ databases">
        <title>Another draft genome of Portunus trituberculatus and its Hox gene families provides insights of decapod evolution.</title>
        <authorList>
            <person name="Jeong J.-H."/>
            <person name="Song I."/>
            <person name="Kim S."/>
            <person name="Choi T."/>
            <person name="Kim D."/>
            <person name="Ryu S."/>
            <person name="Kim W."/>
        </authorList>
    </citation>
    <scope>NUCLEOTIDE SEQUENCE [LARGE SCALE GENOMIC DNA]</scope>
    <source>
        <tissue evidence="1">Muscle</tissue>
    </source>
</reference>
<comment type="caution">
    <text evidence="1">The sequence shown here is derived from an EMBL/GenBank/DDBJ whole genome shotgun (WGS) entry which is preliminary data.</text>
</comment>
<sequence>MQEPGGNWKLYHDLLLSIAAPVHRLKEGCVWECGVWAVLVANGELTYMEETRGGCGGGGGGGDGIMVQEVYICALMLGVVVVVVECEGKAGLE</sequence>
<keyword evidence="2" id="KW-1185">Reference proteome</keyword>